<dbReference type="Pfam" id="PF00156">
    <property type="entry name" value="Pribosyltran"/>
    <property type="match status" value="1"/>
</dbReference>
<evidence type="ECO:0000259" key="1">
    <source>
        <dbReference type="Pfam" id="PF00156"/>
    </source>
</evidence>
<dbReference type="InterPro" id="IPR000836">
    <property type="entry name" value="PRTase_dom"/>
</dbReference>
<dbReference type="InterPro" id="IPR029057">
    <property type="entry name" value="PRTase-like"/>
</dbReference>
<protein>
    <recommendedName>
        <fullName evidence="1">Phosphoribosyltransferase domain-containing protein</fullName>
    </recommendedName>
</protein>
<dbReference type="SUPFAM" id="SSF53271">
    <property type="entry name" value="PRTase-like"/>
    <property type="match status" value="1"/>
</dbReference>
<reference evidence="2 3" key="1">
    <citation type="submission" date="2018-04" db="EMBL/GenBank/DDBJ databases">
        <title>Complete genome uncultured novel isolate.</title>
        <authorList>
            <person name="Merlino G."/>
        </authorList>
    </citation>
    <scope>NUCLEOTIDE SEQUENCE [LARGE SCALE GENOMIC DNA]</scope>
    <source>
        <strain evidence="3">R1DC9</strain>
    </source>
</reference>
<gene>
    <name evidence="2" type="ORF">DCC35_07595</name>
</gene>
<dbReference type="OrthoDB" id="9810066at2"/>
<proteinExistence type="predicted"/>
<feature type="domain" description="Phosphoribosyltransferase" evidence="1">
    <location>
        <begin position="21"/>
        <end position="171"/>
    </location>
</feature>
<dbReference type="AlphaFoldDB" id="A0A4D7JIW5"/>
<dbReference type="Gene3D" id="3.40.50.2020">
    <property type="match status" value="1"/>
</dbReference>
<keyword evidence="3" id="KW-1185">Reference proteome</keyword>
<dbReference type="Proteomes" id="UP000298616">
    <property type="component" value="Chromosome"/>
</dbReference>
<dbReference type="Gene3D" id="3.30.1310.20">
    <property type="entry name" value="PRTase-like"/>
    <property type="match status" value="1"/>
</dbReference>
<name>A0A4D7JIW5_9BACT</name>
<evidence type="ECO:0000313" key="2">
    <source>
        <dbReference type="EMBL" id="QCK14617.1"/>
    </source>
</evidence>
<sequence>MFEDRIDAALALYPSLHDRVTNDTLVVGIPNGGMVIAHVLSKALHTPLGFVLVKRIPHPVNKKYAVGAVNQSSVKLFAHHGISKKYLDTQCKIIERDLANSAEYYSLSIGNESFNNKDVIIVDDGIASGATALSAIEYIKKHDPKSITIAVPVGSPIGLNKIEGKVDHLISLLQPPEFRFVSTYYENFNTCSLSVIDNLIRHAKNTDHQKTIY</sequence>
<dbReference type="RefSeq" id="WP_137090204.1">
    <property type="nucleotide sequence ID" value="NZ_CP028923.1"/>
</dbReference>
<dbReference type="KEGG" id="fpf:DCC35_07595"/>
<evidence type="ECO:0000313" key="3">
    <source>
        <dbReference type="Proteomes" id="UP000298616"/>
    </source>
</evidence>
<dbReference type="CDD" id="cd06223">
    <property type="entry name" value="PRTases_typeI"/>
    <property type="match status" value="1"/>
</dbReference>
<organism evidence="2 3">
    <name type="scientific">Mangrovivirga cuniculi</name>
    <dbReference type="NCBI Taxonomy" id="2715131"/>
    <lineage>
        <taxon>Bacteria</taxon>
        <taxon>Pseudomonadati</taxon>
        <taxon>Bacteroidota</taxon>
        <taxon>Cytophagia</taxon>
        <taxon>Cytophagales</taxon>
        <taxon>Mangrovivirgaceae</taxon>
        <taxon>Mangrovivirga</taxon>
    </lineage>
</organism>
<dbReference type="EMBL" id="CP028923">
    <property type="protein sequence ID" value="QCK14617.1"/>
    <property type="molecule type" value="Genomic_DNA"/>
</dbReference>
<accession>A0A4D7JIW5</accession>